<geneLocation type="plasmid" evidence="2">
    <name>pDson01</name>
</geneLocation>
<organism evidence="2">
    <name type="scientific">Deinococcus sonorensis KR-87</name>
    <dbReference type="NCBI Taxonomy" id="694439"/>
    <lineage>
        <taxon>Bacteria</taxon>
        <taxon>Thermotogati</taxon>
        <taxon>Deinococcota</taxon>
        <taxon>Deinococci</taxon>
        <taxon>Deinococcales</taxon>
        <taxon>Deinococcaceae</taxon>
        <taxon>Deinococcus</taxon>
    </lineage>
</organism>
<evidence type="ECO:0000313" key="2">
    <source>
        <dbReference type="EMBL" id="XBV83896.1"/>
    </source>
</evidence>
<dbReference type="RefSeq" id="WP_350241732.1">
    <property type="nucleotide sequence ID" value="NZ_CP158297.1"/>
</dbReference>
<feature type="region of interest" description="Disordered" evidence="1">
    <location>
        <begin position="1"/>
        <end position="31"/>
    </location>
</feature>
<keyword evidence="2" id="KW-0614">Plasmid</keyword>
<accession>A0AAU7U5U6</accession>
<gene>
    <name evidence="2" type="ORF">ABOD76_02280</name>
</gene>
<sequence>MNGKALWRSEESGPGGGRARRTLLGRRSGPARWGTAASVTVLPDAHVGHRPLETLPARTG</sequence>
<reference evidence="2" key="1">
    <citation type="submission" date="2024-06" db="EMBL/GenBank/DDBJ databases">
        <title>Draft Genome Sequence of Deinococcus sonorensis Type Strain KR-87, a Biofilm Producing Representative of the Genus Deinococcus.</title>
        <authorList>
            <person name="Boren L.S."/>
            <person name="Grosso R.A."/>
            <person name="Hugenberg-Cox A.N."/>
            <person name="Hill J.T.E."/>
            <person name="Albert C.M."/>
            <person name="Tuohy J.M."/>
        </authorList>
    </citation>
    <scope>NUCLEOTIDE SEQUENCE</scope>
    <source>
        <strain evidence="2">KR-87</strain>
        <plasmid evidence="2">pDson01</plasmid>
    </source>
</reference>
<evidence type="ECO:0000256" key="1">
    <source>
        <dbReference type="SAM" id="MobiDB-lite"/>
    </source>
</evidence>
<name>A0AAU7U5U6_9DEIO</name>
<proteinExistence type="predicted"/>
<protein>
    <submittedName>
        <fullName evidence="2">Uncharacterized protein</fullName>
    </submittedName>
</protein>
<dbReference type="AlphaFoldDB" id="A0AAU7U5U6"/>
<dbReference type="KEGG" id="dsc:ABOD76_02280"/>
<dbReference type="EMBL" id="CP158297">
    <property type="protein sequence ID" value="XBV83896.1"/>
    <property type="molecule type" value="Genomic_DNA"/>
</dbReference>